<name>M1QBW3_METMZ</name>
<dbReference type="HOGENOM" id="CLU_3263807_0_0_2"/>
<proteinExistence type="predicted"/>
<protein>
    <submittedName>
        <fullName evidence="1">Uncharacterized protein</fullName>
    </submittedName>
</protein>
<evidence type="ECO:0000313" key="1">
    <source>
        <dbReference type="EMBL" id="AGF97738.1"/>
    </source>
</evidence>
<sequence length="41" mass="4432">MFLLLLPSDTLITQSSFHPAGALNSYFTPCSLVVFLISSLS</sequence>
<evidence type="ECO:0000313" key="2">
    <source>
        <dbReference type="Proteomes" id="UP000011718"/>
    </source>
</evidence>
<dbReference type="Proteomes" id="UP000011718">
    <property type="component" value="Chromosome"/>
</dbReference>
<gene>
    <name evidence="1" type="ORF">MmTuc01_2428</name>
</gene>
<dbReference type="BioCyc" id="MMAZ1236903:G139K-2320-MONOMER"/>
<dbReference type="EMBL" id="CP004144">
    <property type="protein sequence ID" value="AGF97738.1"/>
    <property type="molecule type" value="Genomic_DNA"/>
</dbReference>
<reference evidence="1 2" key="1">
    <citation type="journal article" date="2013" name="Genome Announc.">
        <title>Complete Genome of a Methanosarcina mazei Strain Isolated from Sediment Samples from an Amazonian Flooded Area.</title>
        <authorList>
            <person name="Assis das Gracas D."/>
            <person name="Thiago Juca Ramos R."/>
            <person name="Vieira Araujo A.C."/>
            <person name="Zahlouth R."/>
            <person name="Ribeiro Carneiro A."/>
            <person name="Souza Lopes T."/>
            <person name="Azevedo Barauna R."/>
            <person name="Azevedo V."/>
            <person name="Cruz Schneider M.P."/>
            <person name="Pellizari V.H."/>
            <person name="Silva A."/>
        </authorList>
    </citation>
    <scope>NUCLEOTIDE SEQUENCE [LARGE SCALE GENOMIC DNA]</scope>
    <source>
        <strain evidence="1 2">Tuc01</strain>
    </source>
</reference>
<organism evidence="1 2">
    <name type="scientific">Methanosarcina mazei Tuc01</name>
    <dbReference type="NCBI Taxonomy" id="1236903"/>
    <lineage>
        <taxon>Archaea</taxon>
        <taxon>Methanobacteriati</taxon>
        <taxon>Methanobacteriota</taxon>
        <taxon>Stenosarchaea group</taxon>
        <taxon>Methanomicrobia</taxon>
        <taxon>Methanosarcinales</taxon>
        <taxon>Methanosarcinaceae</taxon>
        <taxon>Methanosarcina</taxon>
    </lineage>
</organism>
<dbReference type="AlphaFoldDB" id="M1QBW3"/>
<dbReference type="KEGG" id="mmaz:MmTuc01_2428"/>
<accession>M1QBW3</accession>